<dbReference type="InterPro" id="IPR001633">
    <property type="entry name" value="EAL_dom"/>
</dbReference>
<sequence>MQFFQNLSIQSRLLLLVIAPVFALSCFFLLFDFQEQLKSDEDKLGQHALTTAKFLSAVVHNQSELHGRPYIERLLKASQLNREPYLSLMIADADKRPLAQLGASFIVNESLPQQDTQVMQQATHDVTMVKIFSNEAKHALLGFVFVAIDKAAMIEDHRQAFIRNIGYITLALMLCSVLVCLVSRSISRPIREMTAALKRFMLGNQHLSQVKNSLPEIHSLQTTINEISREMQHVEADMRHRIQDAQAQLRYQARHDALTGLVNRQELERRLQQALEDVKQHKANHVFCYMDLDQFRVINDTCGHPAGDEMLRQISMILSQRIRAEDTFARLGGDEFGLLLSYCQVEKAIEIAAQLRQMVEAFRFMHEGRLFQTGISIGIVEITADLKDVGQVTRHADAACYVAKDNGRNQIHLFHPEDDVLLKRHVEMEWVLRINEAIEHNDFVLYCQGIFPMQQKELPPFYEILIRKRDENGGIIPPAEFLPSAERYQLMAKIDRWVIQHAFMALQPLFKTQSATKPFIVSINLSGMSLGDPTLLPYIKNCFANYEISPSHVCFEVTETSAIINIDNTIKLITELKTMGTRFMLDDFGSGMSSFSYLKHLPVDFLKMDGAYVKDITINKVDLAMAKAIQSVAESMSIQTIAEYVEDQATLDCLEEMGVAFAQGFYLNRPAPLSEALSRHFASHNSAPKLSTSQAAAVTVISA</sequence>
<protein>
    <submittedName>
        <fullName evidence="5">Bifunctional diguanylate cyclase/phosphodiesterase</fullName>
    </submittedName>
</protein>
<dbReference type="InterPro" id="IPR003660">
    <property type="entry name" value="HAMP_dom"/>
</dbReference>
<dbReference type="Pfam" id="PF00563">
    <property type="entry name" value="EAL"/>
    <property type="match status" value="1"/>
</dbReference>
<dbReference type="InterPro" id="IPR029787">
    <property type="entry name" value="Nucleotide_cyclase"/>
</dbReference>
<feature type="domain" description="EAL" evidence="2">
    <location>
        <begin position="427"/>
        <end position="684"/>
    </location>
</feature>
<feature type="domain" description="GGDEF" evidence="4">
    <location>
        <begin position="283"/>
        <end position="416"/>
    </location>
</feature>
<dbReference type="Gene3D" id="3.30.70.270">
    <property type="match status" value="1"/>
</dbReference>
<keyword evidence="6" id="KW-1185">Reference proteome</keyword>
<dbReference type="SUPFAM" id="SSF55073">
    <property type="entry name" value="Nucleotide cyclase"/>
    <property type="match status" value="1"/>
</dbReference>
<keyword evidence="1" id="KW-1133">Transmembrane helix</keyword>
<dbReference type="NCBIfam" id="TIGR00254">
    <property type="entry name" value="GGDEF"/>
    <property type="match status" value="1"/>
</dbReference>
<dbReference type="Gene3D" id="6.10.340.10">
    <property type="match status" value="1"/>
</dbReference>
<feature type="domain" description="HAMP" evidence="3">
    <location>
        <begin position="184"/>
        <end position="236"/>
    </location>
</feature>
<accession>A0ABW3F875</accession>
<dbReference type="PANTHER" id="PTHR33121:SF23">
    <property type="entry name" value="CYCLIC DI-GMP PHOSPHODIESTERASE PDEB"/>
    <property type="match status" value="1"/>
</dbReference>
<dbReference type="Proteomes" id="UP001597128">
    <property type="component" value="Unassembled WGS sequence"/>
</dbReference>
<dbReference type="SMART" id="SM00052">
    <property type="entry name" value="EAL"/>
    <property type="match status" value="1"/>
</dbReference>
<gene>
    <name evidence="5" type="ORF">ACFQ1Z_06260</name>
</gene>
<evidence type="ECO:0000313" key="6">
    <source>
        <dbReference type="Proteomes" id="UP001597128"/>
    </source>
</evidence>
<dbReference type="RefSeq" id="WP_379056407.1">
    <property type="nucleotide sequence ID" value="NZ_JBHTKB010000001.1"/>
</dbReference>
<evidence type="ECO:0000259" key="3">
    <source>
        <dbReference type="PROSITE" id="PS50885"/>
    </source>
</evidence>
<organism evidence="5 6">
    <name type="scientific">Methylophilus luteus</name>
    <dbReference type="NCBI Taxonomy" id="640108"/>
    <lineage>
        <taxon>Bacteria</taxon>
        <taxon>Pseudomonadati</taxon>
        <taxon>Pseudomonadota</taxon>
        <taxon>Betaproteobacteria</taxon>
        <taxon>Nitrosomonadales</taxon>
        <taxon>Methylophilaceae</taxon>
        <taxon>Methylophilus</taxon>
    </lineage>
</organism>
<dbReference type="PROSITE" id="PS50887">
    <property type="entry name" value="GGDEF"/>
    <property type="match status" value="1"/>
</dbReference>
<evidence type="ECO:0000259" key="2">
    <source>
        <dbReference type="PROSITE" id="PS50883"/>
    </source>
</evidence>
<keyword evidence="1" id="KW-0812">Transmembrane</keyword>
<evidence type="ECO:0000256" key="1">
    <source>
        <dbReference type="SAM" id="Phobius"/>
    </source>
</evidence>
<dbReference type="PANTHER" id="PTHR33121">
    <property type="entry name" value="CYCLIC DI-GMP PHOSPHODIESTERASE PDEF"/>
    <property type="match status" value="1"/>
</dbReference>
<dbReference type="SMART" id="SM00267">
    <property type="entry name" value="GGDEF"/>
    <property type="match status" value="1"/>
</dbReference>
<dbReference type="EMBL" id="JBHTKB010000001">
    <property type="protein sequence ID" value="MFD0913145.1"/>
    <property type="molecule type" value="Genomic_DNA"/>
</dbReference>
<dbReference type="CDD" id="cd01948">
    <property type="entry name" value="EAL"/>
    <property type="match status" value="1"/>
</dbReference>
<evidence type="ECO:0000259" key="4">
    <source>
        <dbReference type="PROSITE" id="PS50887"/>
    </source>
</evidence>
<evidence type="ECO:0000313" key="5">
    <source>
        <dbReference type="EMBL" id="MFD0913145.1"/>
    </source>
</evidence>
<dbReference type="CDD" id="cd01949">
    <property type="entry name" value="GGDEF"/>
    <property type="match status" value="1"/>
</dbReference>
<reference evidence="6" key="1">
    <citation type="journal article" date="2019" name="Int. J. Syst. Evol. Microbiol.">
        <title>The Global Catalogue of Microorganisms (GCM) 10K type strain sequencing project: providing services to taxonomists for standard genome sequencing and annotation.</title>
        <authorList>
            <consortium name="The Broad Institute Genomics Platform"/>
            <consortium name="The Broad Institute Genome Sequencing Center for Infectious Disease"/>
            <person name="Wu L."/>
            <person name="Ma J."/>
        </authorList>
    </citation>
    <scope>NUCLEOTIDE SEQUENCE [LARGE SCALE GENOMIC DNA]</scope>
    <source>
        <strain evidence="6">CCUG 58412</strain>
    </source>
</reference>
<dbReference type="InterPro" id="IPR050706">
    <property type="entry name" value="Cyclic-di-GMP_PDE-like"/>
</dbReference>
<proteinExistence type="predicted"/>
<comment type="caution">
    <text evidence="5">The sequence shown here is derived from an EMBL/GenBank/DDBJ whole genome shotgun (WGS) entry which is preliminary data.</text>
</comment>
<name>A0ABW3F875_9PROT</name>
<feature type="transmembrane region" description="Helical" evidence="1">
    <location>
        <begin position="12"/>
        <end position="31"/>
    </location>
</feature>
<dbReference type="InterPro" id="IPR000160">
    <property type="entry name" value="GGDEF_dom"/>
</dbReference>
<dbReference type="SUPFAM" id="SSF141868">
    <property type="entry name" value="EAL domain-like"/>
    <property type="match status" value="1"/>
</dbReference>
<dbReference type="PROSITE" id="PS50885">
    <property type="entry name" value="HAMP"/>
    <property type="match status" value="1"/>
</dbReference>
<dbReference type="InterPro" id="IPR043128">
    <property type="entry name" value="Rev_trsase/Diguanyl_cyclase"/>
</dbReference>
<keyword evidence="1" id="KW-0472">Membrane</keyword>
<dbReference type="InterPro" id="IPR035919">
    <property type="entry name" value="EAL_sf"/>
</dbReference>
<dbReference type="Gene3D" id="3.20.20.450">
    <property type="entry name" value="EAL domain"/>
    <property type="match status" value="1"/>
</dbReference>
<dbReference type="PROSITE" id="PS50883">
    <property type="entry name" value="EAL"/>
    <property type="match status" value="1"/>
</dbReference>
<dbReference type="Pfam" id="PF00990">
    <property type="entry name" value="GGDEF"/>
    <property type="match status" value="1"/>
</dbReference>